<evidence type="ECO:0000313" key="6">
    <source>
        <dbReference type="EMBL" id="KZP10941.1"/>
    </source>
</evidence>
<keyword evidence="3" id="KW-0862">Zinc</keyword>
<evidence type="ECO:0000259" key="5">
    <source>
        <dbReference type="PROSITE" id="PS50865"/>
    </source>
</evidence>
<dbReference type="Gene3D" id="6.10.140.2220">
    <property type="match status" value="1"/>
</dbReference>
<dbReference type="AlphaFoldDB" id="A0A165ZUJ5"/>
<organism evidence="6 7">
    <name type="scientific">Athelia psychrophila</name>
    <dbReference type="NCBI Taxonomy" id="1759441"/>
    <lineage>
        <taxon>Eukaryota</taxon>
        <taxon>Fungi</taxon>
        <taxon>Dikarya</taxon>
        <taxon>Basidiomycota</taxon>
        <taxon>Agaricomycotina</taxon>
        <taxon>Agaricomycetes</taxon>
        <taxon>Agaricomycetidae</taxon>
        <taxon>Atheliales</taxon>
        <taxon>Atheliaceae</taxon>
        <taxon>Athelia</taxon>
    </lineage>
</organism>
<dbReference type="PROSITE" id="PS50865">
    <property type="entry name" value="ZF_MYND_2"/>
    <property type="match status" value="1"/>
</dbReference>
<reference evidence="6 7" key="1">
    <citation type="journal article" date="2016" name="Mol. Biol. Evol.">
        <title>Comparative Genomics of Early-Diverging Mushroom-Forming Fungi Provides Insights into the Origins of Lignocellulose Decay Capabilities.</title>
        <authorList>
            <person name="Nagy L.G."/>
            <person name="Riley R."/>
            <person name="Tritt A."/>
            <person name="Adam C."/>
            <person name="Daum C."/>
            <person name="Floudas D."/>
            <person name="Sun H."/>
            <person name="Yadav J.S."/>
            <person name="Pangilinan J."/>
            <person name="Larsson K.H."/>
            <person name="Matsuura K."/>
            <person name="Barry K."/>
            <person name="Labutti K."/>
            <person name="Kuo R."/>
            <person name="Ohm R.A."/>
            <person name="Bhattacharya S.S."/>
            <person name="Shirouzu T."/>
            <person name="Yoshinaga Y."/>
            <person name="Martin F.M."/>
            <person name="Grigoriev I.V."/>
            <person name="Hibbett D.S."/>
        </authorList>
    </citation>
    <scope>NUCLEOTIDE SEQUENCE [LARGE SCALE GENOMIC DNA]</scope>
    <source>
        <strain evidence="6 7">CBS 109695</strain>
    </source>
</reference>
<keyword evidence="7" id="KW-1185">Reference proteome</keyword>
<dbReference type="OrthoDB" id="2992749at2759"/>
<dbReference type="EMBL" id="KV417671">
    <property type="protein sequence ID" value="KZP10941.1"/>
    <property type="molecule type" value="Genomic_DNA"/>
</dbReference>
<keyword evidence="2 4" id="KW-0863">Zinc-finger</keyword>
<dbReference type="SUPFAM" id="SSF144232">
    <property type="entry name" value="HIT/MYND zinc finger-like"/>
    <property type="match status" value="1"/>
</dbReference>
<dbReference type="STRING" id="436010.A0A165ZUJ5"/>
<protein>
    <recommendedName>
        <fullName evidence="5">MYND-type domain-containing protein</fullName>
    </recommendedName>
</protein>
<gene>
    <name evidence="6" type="ORF">FIBSPDRAFT_800740</name>
</gene>
<evidence type="ECO:0000256" key="4">
    <source>
        <dbReference type="PROSITE-ProRule" id="PRU00134"/>
    </source>
</evidence>
<accession>A0A165ZUJ5</accession>
<dbReference type="InterPro" id="IPR002893">
    <property type="entry name" value="Znf_MYND"/>
</dbReference>
<evidence type="ECO:0000313" key="7">
    <source>
        <dbReference type="Proteomes" id="UP000076532"/>
    </source>
</evidence>
<dbReference type="GO" id="GO:0008270">
    <property type="term" value="F:zinc ion binding"/>
    <property type="evidence" value="ECO:0007669"/>
    <property type="project" value="UniProtKB-KW"/>
</dbReference>
<evidence type="ECO:0000256" key="3">
    <source>
        <dbReference type="ARBA" id="ARBA00022833"/>
    </source>
</evidence>
<dbReference type="Proteomes" id="UP000076532">
    <property type="component" value="Unassembled WGS sequence"/>
</dbReference>
<sequence length="609" mass="67829">MLIRSPQVLDAARNGSFSALMELSDCWDRVPELLDMGVLEVFYGNLDASEIPDLDVPESLACDRAYTSLFGLTRLGRLKDDKAGRKAAERLLESWPGIFKWASYIFAVQVKPTALSPKERRSGMTVGAILKIKLRCAYFLYILSRMLYAICKQEIMRPAVLDTPGVIEMATFIWFFEGSILAPSTIGLPMCTIALDTLLPMGDADCLNRAMAASGGKPDAMAKLVIKHIKTEMKKPAIDNIRATVSLKLLCKFCVLCHPVHYACLAQGAVGTVTRLLARIAQMAVSQTSWLDLIVDCFAYIRNSLQSKSTDGFAWVSEATLSLKAGLLLAFVNVSPHYSTMDPQHREIILPIIELIVPRFLVYPTVINNVHAALAIAQASPYIASVFQSPAKDAWEALVRLAEDRKALERQSVPPRMLDEFCDNIKCYKRAPKAQFRQCAACGDTTYCSKECQTIAWKEGDHRTMCKLKQQERIGGKTTTISKSDESFIRALSCRNALRNLAHVKAKAASSHPGMPLDAFVVQIDYTCQPETYNVVPLASYHLRSERQEALLLDRVRRDPRRYTVIEVMIPRGEYPEVLLTVRFNLWAPPSDTLSGELYDEGGLSAEVD</sequence>
<proteinExistence type="predicted"/>
<dbReference type="Pfam" id="PF01753">
    <property type="entry name" value="zf-MYND"/>
    <property type="match status" value="1"/>
</dbReference>
<name>A0A165ZUJ5_9AGAM</name>
<evidence type="ECO:0000256" key="2">
    <source>
        <dbReference type="ARBA" id="ARBA00022771"/>
    </source>
</evidence>
<evidence type="ECO:0000256" key="1">
    <source>
        <dbReference type="ARBA" id="ARBA00022723"/>
    </source>
</evidence>
<feature type="domain" description="MYND-type" evidence="5">
    <location>
        <begin position="424"/>
        <end position="466"/>
    </location>
</feature>
<keyword evidence="1" id="KW-0479">Metal-binding</keyword>